<name>A0AAW2GF89_9HYME</name>
<organism evidence="1 2">
    <name type="scientific">Cardiocondyla obscurior</name>
    <dbReference type="NCBI Taxonomy" id="286306"/>
    <lineage>
        <taxon>Eukaryota</taxon>
        <taxon>Metazoa</taxon>
        <taxon>Ecdysozoa</taxon>
        <taxon>Arthropoda</taxon>
        <taxon>Hexapoda</taxon>
        <taxon>Insecta</taxon>
        <taxon>Pterygota</taxon>
        <taxon>Neoptera</taxon>
        <taxon>Endopterygota</taxon>
        <taxon>Hymenoptera</taxon>
        <taxon>Apocrita</taxon>
        <taxon>Aculeata</taxon>
        <taxon>Formicoidea</taxon>
        <taxon>Formicidae</taxon>
        <taxon>Myrmicinae</taxon>
        <taxon>Cardiocondyla</taxon>
    </lineage>
</organism>
<dbReference type="Proteomes" id="UP001430953">
    <property type="component" value="Unassembled WGS sequence"/>
</dbReference>
<evidence type="ECO:0000313" key="2">
    <source>
        <dbReference type="Proteomes" id="UP001430953"/>
    </source>
</evidence>
<sequence>MKIGKSVFNIHIFVMGLSAESHYIPNYILISGNEYNSRTIWKRKGCISIQHWFRAIEDDKLSRKYFAQIFYNLLAEMFINYIIHLGNLKNVITIFRDTFLFRQRVKTHVVAFRRKV</sequence>
<comment type="caution">
    <text evidence="1">The sequence shown here is derived from an EMBL/GenBank/DDBJ whole genome shotgun (WGS) entry which is preliminary data.</text>
</comment>
<dbReference type="AlphaFoldDB" id="A0AAW2GF89"/>
<accession>A0AAW2GF89</accession>
<keyword evidence="2" id="KW-1185">Reference proteome</keyword>
<protein>
    <submittedName>
        <fullName evidence="1">Uncharacterized protein</fullName>
    </submittedName>
</protein>
<gene>
    <name evidence="1" type="ORF">PUN28_004706</name>
</gene>
<reference evidence="1 2" key="1">
    <citation type="submission" date="2023-03" db="EMBL/GenBank/DDBJ databases">
        <title>High recombination rates correlate with genetic variation in Cardiocondyla obscurior ants.</title>
        <authorList>
            <person name="Errbii M."/>
        </authorList>
    </citation>
    <scope>NUCLEOTIDE SEQUENCE [LARGE SCALE GENOMIC DNA]</scope>
    <source>
        <strain evidence="1">Alpha-2009</strain>
        <tissue evidence="1">Whole body</tissue>
    </source>
</reference>
<dbReference type="EMBL" id="JADYXP020000004">
    <property type="protein sequence ID" value="KAL0125824.1"/>
    <property type="molecule type" value="Genomic_DNA"/>
</dbReference>
<evidence type="ECO:0000313" key="1">
    <source>
        <dbReference type="EMBL" id="KAL0125824.1"/>
    </source>
</evidence>
<proteinExistence type="predicted"/>